<feature type="compositionally biased region" description="Pro residues" evidence="7">
    <location>
        <begin position="170"/>
        <end position="186"/>
    </location>
</feature>
<dbReference type="EMBL" id="SMTK01000003">
    <property type="protein sequence ID" value="TDK25298.1"/>
    <property type="molecule type" value="Genomic_DNA"/>
</dbReference>
<protein>
    <recommendedName>
        <fullName evidence="8">Peptidase S8/S53 domain-containing protein</fullName>
    </recommendedName>
</protein>
<evidence type="ECO:0000313" key="10">
    <source>
        <dbReference type="Proteomes" id="UP000295411"/>
    </source>
</evidence>
<accession>A0A4R5TW38</accession>
<name>A0A4R5TW38_9MICC</name>
<dbReference type="InterPro" id="IPR000209">
    <property type="entry name" value="Peptidase_S8/S53_dom"/>
</dbReference>
<gene>
    <name evidence="9" type="ORF">E2F48_08435</name>
</gene>
<dbReference type="InterPro" id="IPR036278">
    <property type="entry name" value="Sialidase_sf"/>
</dbReference>
<dbReference type="SUPFAM" id="SSF52025">
    <property type="entry name" value="PA domain"/>
    <property type="match status" value="1"/>
</dbReference>
<evidence type="ECO:0000259" key="8">
    <source>
        <dbReference type="Pfam" id="PF00082"/>
    </source>
</evidence>
<keyword evidence="2 6" id="KW-0645">Protease</keyword>
<dbReference type="SUPFAM" id="SSF52743">
    <property type="entry name" value="Subtilisin-like"/>
    <property type="match status" value="1"/>
</dbReference>
<organism evidence="9 10">
    <name type="scientific">Arthrobacter crusticola</name>
    <dbReference type="NCBI Taxonomy" id="2547960"/>
    <lineage>
        <taxon>Bacteria</taxon>
        <taxon>Bacillati</taxon>
        <taxon>Actinomycetota</taxon>
        <taxon>Actinomycetes</taxon>
        <taxon>Micrococcales</taxon>
        <taxon>Micrococcaceae</taxon>
        <taxon>Arthrobacter</taxon>
    </lineage>
</organism>
<feature type="domain" description="Peptidase S8/S53" evidence="8">
    <location>
        <begin position="228"/>
        <end position="422"/>
    </location>
</feature>
<evidence type="ECO:0000256" key="3">
    <source>
        <dbReference type="ARBA" id="ARBA00022801"/>
    </source>
</evidence>
<evidence type="ECO:0000256" key="2">
    <source>
        <dbReference type="ARBA" id="ARBA00022670"/>
    </source>
</evidence>
<dbReference type="PROSITE" id="PS51892">
    <property type="entry name" value="SUBTILASE"/>
    <property type="match status" value="1"/>
</dbReference>
<dbReference type="PRINTS" id="PR00723">
    <property type="entry name" value="SUBTILISIN"/>
</dbReference>
<dbReference type="InterPro" id="IPR050131">
    <property type="entry name" value="Peptidase_S8_subtilisin-like"/>
</dbReference>
<evidence type="ECO:0000256" key="1">
    <source>
        <dbReference type="ARBA" id="ARBA00011073"/>
    </source>
</evidence>
<dbReference type="SUPFAM" id="SSF50939">
    <property type="entry name" value="Sialidases"/>
    <property type="match status" value="1"/>
</dbReference>
<feature type="active site" description="Charge relay system" evidence="5 6">
    <location>
        <position position="618"/>
    </location>
</feature>
<dbReference type="PROSITE" id="PS00137">
    <property type="entry name" value="SUBTILASE_HIS"/>
    <property type="match status" value="1"/>
</dbReference>
<feature type="domain" description="Peptidase S8/S53" evidence="8">
    <location>
        <begin position="559"/>
        <end position="654"/>
    </location>
</feature>
<keyword evidence="4 6" id="KW-0720">Serine protease</keyword>
<keyword evidence="3 6" id="KW-0378">Hydrolase</keyword>
<dbReference type="Gene3D" id="2.130.10.10">
    <property type="entry name" value="YVTN repeat-like/Quinoprotein amine dehydrogenase"/>
    <property type="match status" value="3"/>
</dbReference>
<dbReference type="GO" id="GO:0004252">
    <property type="term" value="F:serine-type endopeptidase activity"/>
    <property type="evidence" value="ECO:0007669"/>
    <property type="project" value="UniProtKB-UniRule"/>
</dbReference>
<dbReference type="InterPro" id="IPR015500">
    <property type="entry name" value="Peptidase_S8_subtilisin-rel"/>
</dbReference>
<dbReference type="PROSITE" id="PS00138">
    <property type="entry name" value="SUBTILASE_SER"/>
    <property type="match status" value="1"/>
</dbReference>
<sequence length="1518" mass="154936">MSMSILGSRSLTHLAGGTAVLAVLAGGLAAVEAPPASAANKSQRVIIEFEGEHALARLGNAETNALRKGSGNARSAAQSAYRSARAEVTEAQEGVLAEAGARGIRIEETRHVTGVLNAVIATVDPGQLEALRGIPGVARVNLDRRVHSLETAPAPEPAEPSEGAEATTAPTPPAEKPIPPADPAAPAPTLEATAKPSAKPAPKDAATPAKSAEADDAGAPTTADAAAGKGSVVAVLDTGIDYGLPELGGGFGEGFKVVDGYDFVNDDDDPMDDHYHGTHVAGIVAGTGAAPGVAPEASLTAYKVLDDQGEGWESTIITGIEAAADPLGEHPADVINMSLGGSGDGTDPVGNAASNATRSGALVVAAAGNEGPGEGTIGTPAAAPEVLAVGASVTDYRVATAALAAPVQRTLTTWRAPFSANPPEQDFTAPVVAVGGPGAPEDFDAAGDITGKVVVHLGGLPRDPAQSAGRLPAVARLAEERGAAAIIFYNDPPATEAPPVFGPGDPAGPGVDPGITEAAPSASGPLTQSADTRFDSIVVLGMTNSEYGAFAGAVEEGTARITISSVDATDTIASFSSRGPTARAQLKPEIVAPGLDILSTVPAAQGVPGNVFRLSGTSMASPFVAGAAAIASAQHPDLDPASLRSLLVGSSKELAGASARLSPTLQGTGRADAGTPQKASVLASPSSLGFGQADARGGRPVPLEFALKNLSTEPVSARLEVLPSNRSAGELTLGSTDVTIAPGASVPVEAVASAAVSEADSELSGVILARMSDGTEVRIPYLQLSRRLSVTATPQPAAPGTTRVLISSFLRLDEAPTLTVSGNGGTGGPFTLATVPSPTMPGWFSADVEARDIGAYTLTATGITGGRQIAGSGSMEVVSGETTGDTWKQVGRNASSEQLAVSPAAPGTALQTTSTSVRPFITTDHGASWRQVQSLPVADGAGTPIADPKNGKAFWYAVNGGGTNPPLDPSYAGRLLRTEDLGKTWSVLPMPDKHVSAVVNDGSRLAVLTADGVEISLDGGATWSHEPFRWAGAVTGAALQNGTLLVSGYEQVWRVEGIFESPGTPDVVYESPDGSITGVVATGSVVAVSERDRVTTSTDGGSTWRTSEPLGSFAIDVHAVGDELIRATSNNGYARSTDNGATWQDFPYPGDGRGVGSDFGRWPDDRRSLLVAMEAGGLYGSRNDGESFKRLGVAATTISDVIASTDATGAPRLFISDDHGSTSRELPAGRKLPANIVEWGATGGEGMFGVRSTELAQDAGNRNTLWRTRVDAWHDHRIEVSTDGGTTWKQAGRASLDQLIHDLEVSPTTTAHGAASYSDDGERGLLVTGDAWQTWKTYEHPVTIRNIAIDPSNDSRMWLAADEGLYVSEDHGVTIRQVQEGETSTVWVDPADPLHIVTGGRGISVSTDGGKSFTRSDVGGIDMYTSSITEAVVKGKRGNQTVLFAGSTTFRPSPLWVHGRGVLASLDGGVTWKNVSAGLASTSVTSLDASDDGKWLFVGTRQGGLFRADTAELIKAAG</sequence>
<comment type="caution">
    <text evidence="9">The sequence shown here is derived from an EMBL/GenBank/DDBJ whole genome shotgun (WGS) entry which is preliminary data.</text>
</comment>
<dbReference type="SUPFAM" id="SSF110296">
    <property type="entry name" value="Oligoxyloglucan reducing end-specific cellobiohydrolase"/>
    <property type="match status" value="2"/>
</dbReference>
<comment type="similarity">
    <text evidence="1 6">Belongs to the peptidase S8 family.</text>
</comment>
<feature type="compositionally biased region" description="Low complexity" evidence="7">
    <location>
        <begin position="160"/>
        <end position="169"/>
    </location>
</feature>
<dbReference type="InterPro" id="IPR015943">
    <property type="entry name" value="WD40/YVTN_repeat-like_dom_sf"/>
</dbReference>
<reference evidence="9 10" key="1">
    <citation type="submission" date="2019-03" db="EMBL/GenBank/DDBJ databases">
        <title>Arthrobacter sp. nov., an bacterium isolated from biocrust in Mu Us Desert.</title>
        <authorList>
            <person name="Lixiong L."/>
        </authorList>
    </citation>
    <scope>NUCLEOTIDE SEQUENCE [LARGE SCALE GENOMIC DNA]</scope>
    <source>
        <strain evidence="9 10">SLN-3</strain>
    </source>
</reference>
<dbReference type="InterPro" id="IPR036852">
    <property type="entry name" value="Peptidase_S8/S53_dom_sf"/>
</dbReference>
<dbReference type="PANTHER" id="PTHR43806">
    <property type="entry name" value="PEPTIDASE S8"/>
    <property type="match status" value="1"/>
</dbReference>
<evidence type="ECO:0000313" key="9">
    <source>
        <dbReference type="EMBL" id="TDK25298.1"/>
    </source>
</evidence>
<evidence type="ECO:0000256" key="6">
    <source>
        <dbReference type="PROSITE-ProRule" id="PRU01240"/>
    </source>
</evidence>
<feature type="region of interest" description="Disordered" evidence="7">
    <location>
        <begin position="151"/>
        <end position="226"/>
    </location>
</feature>
<dbReference type="PANTHER" id="PTHR43806:SF11">
    <property type="entry name" value="CEREVISIN-RELATED"/>
    <property type="match status" value="1"/>
</dbReference>
<dbReference type="InterPro" id="IPR023828">
    <property type="entry name" value="Peptidase_S8_Ser-AS"/>
</dbReference>
<dbReference type="OrthoDB" id="9764804at2"/>
<proteinExistence type="inferred from homology"/>
<evidence type="ECO:0000256" key="4">
    <source>
        <dbReference type="ARBA" id="ARBA00022825"/>
    </source>
</evidence>
<evidence type="ECO:0000256" key="7">
    <source>
        <dbReference type="SAM" id="MobiDB-lite"/>
    </source>
</evidence>
<dbReference type="CDD" id="cd15482">
    <property type="entry name" value="Sialidase_non-viral"/>
    <property type="match status" value="1"/>
</dbReference>
<dbReference type="Pfam" id="PF00082">
    <property type="entry name" value="Peptidase_S8"/>
    <property type="match status" value="2"/>
</dbReference>
<dbReference type="Gene3D" id="3.40.50.200">
    <property type="entry name" value="Peptidase S8/S53 domain"/>
    <property type="match status" value="2"/>
</dbReference>
<dbReference type="Proteomes" id="UP000295411">
    <property type="component" value="Unassembled WGS sequence"/>
</dbReference>
<keyword evidence="10" id="KW-1185">Reference proteome</keyword>
<feature type="compositionally biased region" description="Low complexity" evidence="7">
    <location>
        <begin position="187"/>
        <end position="226"/>
    </location>
</feature>
<dbReference type="InterPro" id="IPR046450">
    <property type="entry name" value="PA_dom_sf"/>
</dbReference>
<feature type="active site" description="Charge relay system" evidence="5 6">
    <location>
        <position position="276"/>
    </location>
</feature>
<feature type="active site" description="Charge relay system" evidence="5 6">
    <location>
        <position position="237"/>
    </location>
</feature>
<evidence type="ECO:0000256" key="5">
    <source>
        <dbReference type="PIRSR" id="PIRSR615500-1"/>
    </source>
</evidence>
<dbReference type="InterPro" id="IPR022398">
    <property type="entry name" value="Peptidase_S8_His-AS"/>
</dbReference>
<dbReference type="GO" id="GO:0006508">
    <property type="term" value="P:proteolysis"/>
    <property type="evidence" value="ECO:0007669"/>
    <property type="project" value="UniProtKB-KW"/>
</dbReference>